<name>A0A918YRV1_9ACTN</name>
<protein>
    <submittedName>
        <fullName evidence="2">Uncharacterized protein</fullName>
    </submittedName>
</protein>
<reference evidence="2" key="1">
    <citation type="journal article" date="2014" name="Int. J. Syst. Evol. Microbiol.">
        <title>Complete genome sequence of Corynebacterium casei LMG S-19264T (=DSM 44701T), isolated from a smear-ripened cheese.</title>
        <authorList>
            <consortium name="US DOE Joint Genome Institute (JGI-PGF)"/>
            <person name="Walter F."/>
            <person name="Albersmeier A."/>
            <person name="Kalinowski J."/>
            <person name="Ruckert C."/>
        </authorList>
    </citation>
    <scope>NUCLEOTIDE SEQUENCE</scope>
    <source>
        <strain evidence="2">JCM 4714</strain>
    </source>
</reference>
<proteinExistence type="predicted"/>
<evidence type="ECO:0000313" key="3">
    <source>
        <dbReference type="Proteomes" id="UP000655443"/>
    </source>
</evidence>
<organism evidence="2 3">
    <name type="scientific">Streptomyces alanosinicus</name>
    <dbReference type="NCBI Taxonomy" id="68171"/>
    <lineage>
        <taxon>Bacteria</taxon>
        <taxon>Bacillati</taxon>
        <taxon>Actinomycetota</taxon>
        <taxon>Actinomycetes</taxon>
        <taxon>Kitasatosporales</taxon>
        <taxon>Streptomycetaceae</taxon>
        <taxon>Streptomyces</taxon>
    </lineage>
</organism>
<accession>A0A918YRV1</accession>
<evidence type="ECO:0000256" key="1">
    <source>
        <dbReference type="SAM" id="MobiDB-lite"/>
    </source>
</evidence>
<keyword evidence="3" id="KW-1185">Reference proteome</keyword>
<dbReference type="Proteomes" id="UP000655443">
    <property type="component" value="Unassembled WGS sequence"/>
</dbReference>
<gene>
    <name evidence="2" type="ORF">GCM10010339_80880</name>
</gene>
<evidence type="ECO:0000313" key="2">
    <source>
        <dbReference type="EMBL" id="GHE13544.1"/>
    </source>
</evidence>
<feature type="region of interest" description="Disordered" evidence="1">
    <location>
        <begin position="37"/>
        <end position="66"/>
    </location>
</feature>
<dbReference type="EMBL" id="BMVG01000041">
    <property type="protein sequence ID" value="GHE13544.1"/>
    <property type="molecule type" value="Genomic_DNA"/>
</dbReference>
<reference evidence="2" key="2">
    <citation type="submission" date="2020-09" db="EMBL/GenBank/DDBJ databases">
        <authorList>
            <person name="Sun Q."/>
            <person name="Ohkuma M."/>
        </authorList>
    </citation>
    <scope>NUCLEOTIDE SEQUENCE</scope>
    <source>
        <strain evidence="2">JCM 4714</strain>
    </source>
</reference>
<comment type="caution">
    <text evidence="2">The sequence shown here is derived from an EMBL/GenBank/DDBJ whole genome shotgun (WGS) entry which is preliminary data.</text>
</comment>
<sequence length="92" mass="9377">MAATVWVMTSLTVCGVPYMVNSVRSVSVLPSPACASAAGVDRGHPALRAGRPASARPDPGGGQRLPHHARYAATAVGRVGKMRSAPTDSAKP</sequence>
<dbReference type="AlphaFoldDB" id="A0A918YRV1"/>